<evidence type="ECO:0000313" key="14">
    <source>
        <dbReference type="Proteomes" id="UP000283310"/>
    </source>
</evidence>
<organism evidence="3 12">
    <name type="scientific">Bacteroides stercoris</name>
    <dbReference type="NCBI Taxonomy" id="46506"/>
    <lineage>
        <taxon>Bacteria</taxon>
        <taxon>Pseudomonadati</taxon>
        <taxon>Bacteroidota</taxon>
        <taxon>Bacteroidia</taxon>
        <taxon>Bacteroidales</taxon>
        <taxon>Bacteroidaceae</taxon>
        <taxon>Bacteroides</taxon>
    </lineage>
</organism>
<dbReference type="Proteomes" id="UP000285305">
    <property type="component" value="Unassembled WGS sequence"/>
</dbReference>
<sequence>MEKSSFIPRSYSKSELAILYSPSITPKAAVRKLNRWIAFKPGLLEQLAATGMLPNAKCYTPIQVHVIVEALGEP</sequence>
<dbReference type="Proteomes" id="UP000284161">
    <property type="component" value="Unassembled WGS sequence"/>
</dbReference>
<evidence type="ECO:0000313" key="8">
    <source>
        <dbReference type="EMBL" id="RGW98071.1"/>
    </source>
</evidence>
<evidence type="ECO:0000313" key="6">
    <source>
        <dbReference type="EMBL" id="RGR29299.1"/>
    </source>
</evidence>
<dbReference type="EMBL" id="QRPN01000009">
    <property type="protein sequence ID" value="RHM18020.1"/>
    <property type="molecule type" value="Genomic_DNA"/>
</dbReference>
<dbReference type="EMBL" id="WCLA01000051">
    <property type="protein sequence ID" value="KAB5324450.1"/>
    <property type="molecule type" value="Genomic_DNA"/>
</dbReference>
<evidence type="ECO:0000313" key="18">
    <source>
        <dbReference type="Proteomes" id="UP000284777"/>
    </source>
</evidence>
<dbReference type="EMBL" id="QRUB01000002">
    <property type="protein sequence ID" value="RGR29299.1"/>
    <property type="molecule type" value="Genomic_DNA"/>
</dbReference>
<dbReference type="EMBL" id="QSSV01000004">
    <property type="protein sequence ID" value="RGM14985.1"/>
    <property type="molecule type" value="Genomic_DNA"/>
</dbReference>
<evidence type="ECO:0000313" key="12">
    <source>
        <dbReference type="Proteomes" id="UP000056419"/>
    </source>
</evidence>
<dbReference type="InterPro" id="IPR025342">
    <property type="entry name" value="DUF4248"/>
</dbReference>
<evidence type="ECO:0000313" key="4">
    <source>
        <dbReference type="EMBL" id="RGM14985.1"/>
    </source>
</evidence>
<dbReference type="EMBL" id="LRGC01000002">
    <property type="protein sequence ID" value="KWR56953.1"/>
    <property type="molecule type" value="Genomic_DNA"/>
</dbReference>
<reference evidence="13 14" key="3">
    <citation type="submission" date="2018-08" db="EMBL/GenBank/DDBJ databases">
        <title>A genome reference for cultivated species of the human gut microbiota.</title>
        <authorList>
            <person name="Zou Y."/>
            <person name="Xue W."/>
            <person name="Luo G."/>
        </authorList>
    </citation>
    <scope>NUCLEOTIDE SEQUENCE [LARGE SCALE GENOMIC DNA]</scope>
    <source>
        <strain evidence="8 18">AF05-4</strain>
        <strain evidence="7 19">AF12-7</strain>
        <strain evidence="6 16">AF25-6</strain>
        <strain evidence="5 14">AF26-20BH</strain>
        <strain evidence="11 17">AF35-20</strain>
        <strain evidence="10 15">AM25-16</strain>
        <strain evidence="9 20">AM36-9BH</strain>
        <strain evidence="4 13">TF03-6</strain>
    </source>
</reference>
<dbReference type="Proteomes" id="UP000283310">
    <property type="component" value="Unassembled WGS sequence"/>
</dbReference>
<dbReference type="EMBL" id="QRTW01000008">
    <property type="protein sequence ID" value="RGR14862.1"/>
    <property type="molecule type" value="Genomic_DNA"/>
</dbReference>
<evidence type="ECO:0000313" key="9">
    <source>
        <dbReference type="EMBL" id="RHC32072.1"/>
    </source>
</evidence>
<name>A0A125MGE4_BACSE</name>
<dbReference type="Proteomes" id="UP000283762">
    <property type="component" value="Unassembled WGS sequence"/>
</dbReference>
<dbReference type="GeneID" id="31797348"/>
<dbReference type="EMBL" id="QSHQ01000007">
    <property type="protein sequence ID" value="RHC32072.1"/>
    <property type="molecule type" value="Genomic_DNA"/>
</dbReference>
<dbReference type="EMBL" id="QRHJ01000051">
    <property type="protein sequence ID" value="RHF71635.1"/>
    <property type="molecule type" value="Genomic_DNA"/>
</dbReference>
<reference evidence="3 12" key="1">
    <citation type="journal article" date="2016" name="BMC Genomics">
        <title>Type VI secretion systems of human gut Bacteroidales segregate into three genetic architectures, two of which are contained on mobile genetic elements.</title>
        <authorList>
            <person name="Coyne M.J."/>
            <person name="Roelofs K.G."/>
            <person name="Comstock L.E."/>
        </authorList>
    </citation>
    <scope>NUCLEOTIDE SEQUENCE [LARGE SCALE GENOMIC DNA]</scope>
    <source>
        <strain evidence="3 12">CL09T03C01</strain>
    </source>
</reference>
<dbReference type="EMBL" id="QSBD01000007">
    <property type="protein sequence ID" value="RGW98071.1"/>
    <property type="molecule type" value="Genomic_DNA"/>
</dbReference>
<comment type="caution">
    <text evidence="3">The sequence shown here is derived from an EMBL/GenBank/DDBJ whole genome shotgun (WGS) entry which is preliminary data.</text>
</comment>
<evidence type="ECO:0000313" key="5">
    <source>
        <dbReference type="EMBL" id="RGR14862.1"/>
    </source>
</evidence>
<dbReference type="EMBL" id="WCLE01000002">
    <property type="protein sequence ID" value="KAB5316524.1"/>
    <property type="molecule type" value="Genomic_DNA"/>
</dbReference>
<dbReference type="Proteomes" id="UP000467334">
    <property type="component" value="Unassembled WGS sequence"/>
</dbReference>
<evidence type="ECO:0000313" key="13">
    <source>
        <dbReference type="Proteomes" id="UP000261223"/>
    </source>
</evidence>
<evidence type="ECO:0000313" key="10">
    <source>
        <dbReference type="EMBL" id="RHF71635.1"/>
    </source>
</evidence>
<evidence type="ECO:0000313" key="19">
    <source>
        <dbReference type="Proteomes" id="UP000285150"/>
    </source>
</evidence>
<dbReference type="PATRIC" id="fig|46506.5.peg.442"/>
<keyword evidence="12" id="KW-1185">Reference proteome</keyword>
<proteinExistence type="predicted"/>
<gene>
    <name evidence="3" type="ORF">AA415_00408</name>
    <name evidence="10" type="ORF">DW668_14755</name>
    <name evidence="9" type="ORF">DW853_05340</name>
    <name evidence="8" type="ORF">DWV41_06495</name>
    <name evidence="7" type="ORF">DWV77_11775</name>
    <name evidence="6" type="ORF">DWY58_04575</name>
    <name evidence="5" type="ORF">DWY65_06420</name>
    <name evidence="11" type="ORF">DWZ78_10450</name>
    <name evidence="4" type="ORF">DXC34_03730</name>
    <name evidence="2" type="ORF">F9950_16650</name>
    <name evidence="1" type="ORF">F9958_01790</name>
</gene>
<evidence type="ECO:0000313" key="1">
    <source>
        <dbReference type="EMBL" id="KAB5316524.1"/>
    </source>
</evidence>
<dbReference type="Proteomes" id="UP000261223">
    <property type="component" value="Unassembled WGS sequence"/>
</dbReference>
<dbReference type="EMBL" id="QSAF01000013">
    <property type="protein sequence ID" value="RGW33218.1"/>
    <property type="molecule type" value="Genomic_DNA"/>
</dbReference>
<evidence type="ECO:0000313" key="20">
    <source>
        <dbReference type="Proteomes" id="UP000285305"/>
    </source>
</evidence>
<evidence type="ECO:0000313" key="3">
    <source>
        <dbReference type="EMBL" id="KWR56953.1"/>
    </source>
</evidence>
<protein>
    <submittedName>
        <fullName evidence="1">DUF4248 domain-containing protein</fullName>
    </submittedName>
</protein>
<dbReference type="Pfam" id="PF14053">
    <property type="entry name" value="DUF4248"/>
    <property type="match status" value="1"/>
</dbReference>
<evidence type="ECO:0000313" key="17">
    <source>
        <dbReference type="Proteomes" id="UP000284604"/>
    </source>
</evidence>
<evidence type="ECO:0000313" key="22">
    <source>
        <dbReference type="Proteomes" id="UP000467334"/>
    </source>
</evidence>
<evidence type="ECO:0000313" key="16">
    <source>
        <dbReference type="Proteomes" id="UP000284161"/>
    </source>
</evidence>
<evidence type="ECO:0000313" key="7">
    <source>
        <dbReference type="EMBL" id="RGW33218.1"/>
    </source>
</evidence>
<dbReference type="Proteomes" id="UP000285150">
    <property type="component" value="Unassembled WGS sequence"/>
</dbReference>
<evidence type="ECO:0000313" key="21">
    <source>
        <dbReference type="Proteomes" id="UP000431177"/>
    </source>
</evidence>
<dbReference type="AlphaFoldDB" id="A0A125MGE4"/>
<dbReference type="Proteomes" id="UP000284777">
    <property type="component" value="Unassembled WGS sequence"/>
</dbReference>
<dbReference type="RefSeq" id="WP_005655197.1">
    <property type="nucleotide sequence ID" value="NZ_AP031449.1"/>
</dbReference>
<evidence type="ECO:0000313" key="2">
    <source>
        <dbReference type="EMBL" id="KAB5324450.1"/>
    </source>
</evidence>
<evidence type="ECO:0000313" key="11">
    <source>
        <dbReference type="EMBL" id="RHM18020.1"/>
    </source>
</evidence>
<dbReference type="Proteomes" id="UP000056419">
    <property type="component" value="Unassembled WGS sequence"/>
</dbReference>
<evidence type="ECO:0000313" key="15">
    <source>
        <dbReference type="Proteomes" id="UP000283762"/>
    </source>
</evidence>
<dbReference type="Proteomes" id="UP000284604">
    <property type="component" value="Unassembled WGS sequence"/>
</dbReference>
<reference evidence="3" key="2">
    <citation type="submission" date="2016-01" db="EMBL/GenBank/DDBJ databases">
        <authorList>
            <person name="McClelland M."/>
            <person name="Jain A."/>
            <person name="Saraogi P."/>
            <person name="Mendelson R."/>
            <person name="Westerman R."/>
            <person name="SanMiguel P."/>
            <person name="Csonka L."/>
        </authorList>
    </citation>
    <scope>NUCLEOTIDE SEQUENCE</scope>
    <source>
        <strain evidence="3">CL09T03C01</strain>
    </source>
</reference>
<reference evidence="21 22" key="4">
    <citation type="journal article" date="2019" name="Nat. Med.">
        <title>A library of human gut bacterial isolates paired with longitudinal multiomics data enables mechanistic microbiome research.</title>
        <authorList>
            <person name="Poyet M."/>
            <person name="Groussin M."/>
            <person name="Gibbons S.M."/>
            <person name="Avila-Pacheco J."/>
            <person name="Jiang X."/>
            <person name="Kearney S.M."/>
            <person name="Perrotta A.R."/>
            <person name="Berdy B."/>
            <person name="Zhao S."/>
            <person name="Lieberman T.D."/>
            <person name="Swanson P.K."/>
            <person name="Smith M."/>
            <person name="Roesemann S."/>
            <person name="Alexander J.E."/>
            <person name="Rich S.A."/>
            <person name="Livny J."/>
            <person name="Vlamakis H."/>
            <person name="Clish C."/>
            <person name="Bullock K."/>
            <person name="Deik A."/>
            <person name="Scott J."/>
            <person name="Pierce K.A."/>
            <person name="Xavier R.J."/>
            <person name="Alm E.J."/>
        </authorList>
    </citation>
    <scope>NUCLEOTIDE SEQUENCE [LARGE SCALE GENOMIC DNA]</scope>
    <source>
        <strain evidence="2 21">BIOML-A2</strain>
        <strain evidence="1 22">BIOML-A6</strain>
    </source>
</reference>
<dbReference type="Proteomes" id="UP000431177">
    <property type="component" value="Unassembled WGS sequence"/>
</dbReference>
<accession>A0A125MGE4</accession>